<dbReference type="AlphaFoldDB" id="A0A0A9HBA7"/>
<organism evidence="2">
    <name type="scientific">Arundo donax</name>
    <name type="common">Giant reed</name>
    <name type="synonym">Donax arundinaceus</name>
    <dbReference type="NCBI Taxonomy" id="35708"/>
    <lineage>
        <taxon>Eukaryota</taxon>
        <taxon>Viridiplantae</taxon>
        <taxon>Streptophyta</taxon>
        <taxon>Embryophyta</taxon>
        <taxon>Tracheophyta</taxon>
        <taxon>Spermatophyta</taxon>
        <taxon>Magnoliopsida</taxon>
        <taxon>Liliopsida</taxon>
        <taxon>Poales</taxon>
        <taxon>Poaceae</taxon>
        <taxon>PACMAD clade</taxon>
        <taxon>Arundinoideae</taxon>
        <taxon>Arundineae</taxon>
        <taxon>Arundo</taxon>
    </lineage>
</organism>
<evidence type="ECO:0000256" key="1">
    <source>
        <dbReference type="SAM" id="Phobius"/>
    </source>
</evidence>
<evidence type="ECO:0000313" key="2">
    <source>
        <dbReference type="EMBL" id="JAE30188.1"/>
    </source>
</evidence>
<keyword evidence="1" id="KW-0472">Membrane</keyword>
<keyword evidence="1" id="KW-1133">Transmembrane helix</keyword>
<sequence>MQGTSSSACWTAESKVEMSFINFSCFFILRLTSLFRVMYFL</sequence>
<protein>
    <submittedName>
        <fullName evidence="2">Uncharacterized protein</fullName>
    </submittedName>
</protein>
<name>A0A0A9HBA7_ARUDO</name>
<feature type="transmembrane region" description="Helical" evidence="1">
    <location>
        <begin position="20"/>
        <end position="39"/>
    </location>
</feature>
<reference evidence="2" key="1">
    <citation type="submission" date="2014-09" db="EMBL/GenBank/DDBJ databases">
        <authorList>
            <person name="Magalhaes I.L.F."/>
            <person name="Oliveira U."/>
            <person name="Santos F.R."/>
            <person name="Vidigal T.H.D.A."/>
            <person name="Brescovit A.D."/>
            <person name="Santos A.J."/>
        </authorList>
    </citation>
    <scope>NUCLEOTIDE SEQUENCE</scope>
    <source>
        <tissue evidence="2">Shoot tissue taken approximately 20 cm above the soil surface</tissue>
    </source>
</reference>
<reference evidence="2" key="2">
    <citation type="journal article" date="2015" name="Data Brief">
        <title>Shoot transcriptome of the giant reed, Arundo donax.</title>
        <authorList>
            <person name="Barrero R.A."/>
            <person name="Guerrero F.D."/>
            <person name="Moolhuijzen P."/>
            <person name="Goolsby J.A."/>
            <person name="Tidwell J."/>
            <person name="Bellgard S.E."/>
            <person name="Bellgard M.I."/>
        </authorList>
    </citation>
    <scope>NUCLEOTIDE SEQUENCE</scope>
    <source>
        <tissue evidence="2">Shoot tissue taken approximately 20 cm above the soil surface</tissue>
    </source>
</reference>
<accession>A0A0A9HBA7</accession>
<dbReference type="EMBL" id="GBRH01167708">
    <property type="protein sequence ID" value="JAE30188.1"/>
    <property type="molecule type" value="Transcribed_RNA"/>
</dbReference>
<keyword evidence="1" id="KW-0812">Transmembrane</keyword>
<proteinExistence type="predicted"/>